<evidence type="ECO:0000259" key="9">
    <source>
        <dbReference type="Pfam" id="PF08323"/>
    </source>
</evidence>
<sequence>MKHVLFAASECTPFIKSGGLADVIGSLPQGLSKEGAKVSVILPLYKEIINSEYRQDMEEVMIFNTPVGWRNQYTRILKYEGRGITYYFVDNEYYFNRDGLYGYIDDGERFVYFSNAIIEFMYRVEAHFDVFHCHDWQTGAAVAIASIKRPHQGMKTVYTIHNIQYQGWIEESAFSELFNLDRDHYAGFEWQGMLNMMKAAIHHADTITTVSETYASEIMTPFFGEGLESVLEYRREDLHGIINGLDVTDYNPVKDEALYYRYRSSRKTKMKNKTALQQDLGLKVDENIPLYGIVTRLVSQKGIDLIEHIMHEFLSEDVQLVVLGSGEQEYEEYFKSLVYNFPNQVHVTLGFSETYARKLYASSDFFIMPSLFEPCGLGQLIAIRYLTAPIVRETGGLKDTVIPYNEFDQTGNGFSFENYNAHELLNAMKYSLYIFHQKSHMEALCKNMTAADYSWAKSAEQYLDLYATK</sequence>
<dbReference type="HAMAP" id="MF_00484">
    <property type="entry name" value="Glycogen_synth"/>
    <property type="match status" value="1"/>
</dbReference>
<evidence type="ECO:0000256" key="3">
    <source>
        <dbReference type="ARBA" id="ARBA00010281"/>
    </source>
</evidence>
<dbReference type="InterPro" id="IPR011835">
    <property type="entry name" value="GS/SS"/>
</dbReference>
<evidence type="ECO:0000259" key="8">
    <source>
        <dbReference type="Pfam" id="PF00534"/>
    </source>
</evidence>
<comment type="pathway">
    <text evidence="7">Glycan biosynthesis; glycogen biosynthesis.</text>
</comment>
<comment type="similarity">
    <text evidence="3 7">Belongs to the glycosyltransferase 1 family. Bacterial/plant glycogen synthase subfamily.</text>
</comment>
<dbReference type="EC" id="2.4.1.21" evidence="7"/>
<dbReference type="CDD" id="cd03791">
    <property type="entry name" value="GT5_Glycogen_synthase_DULL1-like"/>
    <property type="match status" value="1"/>
</dbReference>
<dbReference type="PANTHER" id="PTHR45825:SF11">
    <property type="entry name" value="ALPHA AMYLASE DOMAIN-CONTAINING PROTEIN"/>
    <property type="match status" value="1"/>
</dbReference>
<keyword evidence="4 7" id="KW-0328">Glycosyltransferase</keyword>
<protein>
    <recommendedName>
        <fullName evidence="7">Glycogen synthase</fullName>
        <ecNumber evidence="7">2.4.1.21</ecNumber>
    </recommendedName>
    <alternativeName>
        <fullName evidence="7">Starch [bacterial glycogen] synthase</fullName>
    </alternativeName>
</protein>
<dbReference type="Pfam" id="PF08323">
    <property type="entry name" value="Glyco_transf_5"/>
    <property type="match status" value="1"/>
</dbReference>
<comment type="function">
    <text evidence="2 7">Synthesizes alpha-1,4-glucan chains using ADP-glucose.</text>
</comment>
<dbReference type="EMBL" id="JBHRVQ010000001">
    <property type="protein sequence ID" value="MFC3388877.1"/>
    <property type="molecule type" value="Genomic_DNA"/>
</dbReference>
<feature type="domain" description="Starch synthase catalytic" evidence="9">
    <location>
        <begin position="3"/>
        <end position="232"/>
    </location>
</feature>
<gene>
    <name evidence="7 10" type="primary">glgA</name>
    <name evidence="10" type="ORF">ACFOEO_09865</name>
</gene>
<keyword evidence="6 7" id="KW-0320">Glycogen biosynthesis</keyword>
<evidence type="ECO:0000256" key="6">
    <source>
        <dbReference type="ARBA" id="ARBA00023056"/>
    </source>
</evidence>
<evidence type="ECO:0000313" key="10">
    <source>
        <dbReference type="EMBL" id="MFC3388877.1"/>
    </source>
</evidence>
<name>A0ABV7N5J9_9STAP</name>
<feature type="binding site" evidence="7">
    <location>
        <position position="16"/>
    </location>
    <ligand>
        <name>ADP-alpha-D-glucose</name>
        <dbReference type="ChEBI" id="CHEBI:57498"/>
    </ligand>
</feature>
<dbReference type="RefSeq" id="WP_380655011.1">
    <property type="nucleotide sequence ID" value="NZ_JBHRVQ010000001.1"/>
</dbReference>
<dbReference type="GO" id="GO:0009011">
    <property type="term" value="F:alpha-1,4-glucan glucosyltransferase (ADP-glucose donor) activity"/>
    <property type="evidence" value="ECO:0007669"/>
    <property type="project" value="UniProtKB-EC"/>
</dbReference>
<dbReference type="InterPro" id="IPR001296">
    <property type="entry name" value="Glyco_trans_1"/>
</dbReference>
<evidence type="ECO:0000256" key="1">
    <source>
        <dbReference type="ARBA" id="ARBA00001478"/>
    </source>
</evidence>
<evidence type="ECO:0000256" key="5">
    <source>
        <dbReference type="ARBA" id="ARBA00022679"/>
    </source>
</evidence>
<dbReference type="NCBIfam" id="NF001898">
    <property type="entry name" value="PRK00654.1-1"/>
    <property type="match status" value="1"/>
</dbReference>
<keyword evidence="5 7" id="KW-0808">Transferase</keyword>
<dbReference type="Proteomes" id="UP001595637">
    <property type="component" value="Unassembled WGS sequence"/>
</dbReference>
<accession>A0ABV7N5J9</accession>
<keyword evidence="11" id="KW-1185">Reference proteome</keyword>
<dbReference type="PANTHER" id="PTHR45825">
    <property type="entry name" value="GRANULE-BOUND STARCH SYNTHASE 1, CHLOROPLASTIC/AMYLOPLASTIC"/>
    <property type="match status" value="1"/>
</dbReference>
<dbReference type="InterPro" id="IPR013534">
    <property type="entry name" value="Starch_synth_cat_dom"/>
</dbReference>
<evidence type="ECO:0000256" key="7">
    <source>
        <dbReference type="HAMAP-Rule" id="MF_00484"/>
    </source>
</evidence>
<dbReference type="Gene3D" id="3.40.50.2000">
    <property type="entry name" value="Glycogen Phosphorylase B"/>
    <property type="match status" value="2"/>
</dbReference>
<feature type="domain" description="Glycosyl transferase family 1" evidence="8">
    <location>
        <begin position="285"/>
        <end position="430"/>
    </location>
</feature>
<comment type="caution">
    <text evidence="10">The sequence shown here is derived from an EMBL/GenBank/DDBJ whole genome shotgun (WGS) entry which is preliminary data.</text>
</comment>
<comment type="catalytic activity">
    <reaction evidence="1 7">
        <text>[(1-&gt;4)-alpha-D-glucosyl](n) + ADP-alpha-D-glucose = [(1-&gt;4)-alpha-D-glucosyl](n+1) + ADP + H(+)</text>
        <dbReference type="Rhea" id="RHEA:18189"/>
        <dbReference type="Rhea" id="RHEA-COMP:9584"/>
        <dbReference type="Rhea" id="RHEA-COMP:9587"/>
        <dbReference type="ChEBI" id="CHEBI:15378"/>
        <dbReference type="ChEBI" id="CHEBI:15444"/>
        <dbReference type="ChEBI" id="CHEBI:57498"/>
        <dbReference type="ChEBI" id="CHEBI:456216"/>
        <dbReference type="EC" id="2.4.1.21"/>
    </reaction>
</comment>
<dbReference type="Pfam" id="PF00534">
    <property type="entry name" value="Glycos_transf_1"/>
    <property type="match status" value="1"/>
</dbReference>
<dbReference type="NCBIfam" id="TIGR02095">
    <property type="entry name" value="glgA"/>
    <property type="match status" value="1"/>
</dbReference>
<organism evidence="10 11">
    <name type="scientific">Salinicoccus sesuvii</name>
    <dbReference type="NCBI Taxonomy" id="868281"/>
    <lineage>
        <taxon>Bacteria</taxon>
        <taxon>Bacillati</taxon>
        <taxon>Bacillota</taxon>
        <taxon>Bacilli</taxon>
        <taxon>Bacillales</taxon>
        <taxon>Staphylococcaceae</taxon>
        <taxon>Salinicoccus</taxon>
    </lineage>
</organism>
<proteinExistence type="inferred from homology"/>
<reference evidence="11" key="1">
    <citation type="journal article" date="2019" name="Int. J. Syst. Evol. Microbiol.">
        <title>The Global Catalogue of Microorganisms (GCM) 10K type strain sequencing project: providing services to taxonomists for standard genome sequencing and annotation.</title>
        <authorList>
            <consortium name="The Broad Institute Genomics Platform"/>
            <consortium name="The Broad Institute Genome Sequencing Center for Infectious Disease"/>
            <person name="Wu L."/>
            <person name="Ma J."/>
        </authorList>
    </citation>
    <scope>NUCLEOTIDE SEQUENCE [LARGE SCALE GENOMIC DNA]</scope>
    <source>
        <strain evidence="11">CCM 7756</strain>
    </source>
</reference>
<dbReference type="SUPFAM" id="SSF53756">
    <property type="entry name" value="UDP-Glycosyltransferase/glycogen phosphorylase"/>
    <property type="match status" value="1"/>
</dbReference>
<evidence type="ECO:0000256" key="2">
    <source>
        <dbReference type="ARBA" id="ARBA00002764"/>
    </source>
</evidence>
<evidence type="ECO:0000313" key="11">
    <source>
        <dbReference type="Proteomes" id="UP001595637"/>
    </source>
</evidence>
<evidence type="ECO:0000256" key="4">
    <source>
        <dbReference type="ARBA" id="ARBA00022676"/>
    </source>
</evidence>